<reference evidence="2" key="1">
    <citation type="submission" date="2023-06" db="EMBL/GenBank/DDBJ databases">
        <title>Genomic of Agaribacillus aureum.</title>
        <authorList>
            <person name="Wang G."/>
        </authorList>
    </citation>
    <scope>NUCLEOTIDE SEQUENCE</scope>
    <source>
        <strain evidence="2">BMA12</strain>
    </source>
</reference>
<evidence type="ECO:0000256" key="1">
    <source>
        <dbReference type="SAM" id="Phobius"/>
    </source>
</evidence>
<dbReference type="EMBL" id="JAUJEB010000001">
    <property type="protein sequence ID" value="MDN5212774.1"/>
    <property type="molecule type" value="Genomic_DNA"/>
</dbReference>
<keyword evidence="1" id="KW-0812">Transmembrane</keyword>
<evidence type="ECO:0000313" key="2">
    <source>
        <dbReference type="EMBL" id="MDN5212774.1"/>
    </source>
</evidence>
<sequence>MGFNYWDGLGMLIGGLGLGLVGLWIGRAADALMKLAFVIIILLINASIRRFLWDLLVMALE</sequence>
<gene>
    <name evidence="2" type="ORF">QQ020_11985</name>
</gene>
<evidence type="ECO:0000313" key="3">
    <source>
        <dbReference type="Proteomes" id="UP001172083"/>
    </source>
</evidence>
<feature type="transmembrane region" description="Helical" evidence="1">
    <location>
        <begin position="6"/>
        <end position="25"/>
    </location>
</feature>
<keyword evidence="1" id="KW-0472">Membrane</keyword>
<name>A0ABT8L4X6_9BACT</name>
<dbReference type="RefSeq" id="WP_346758091.1">
    <property type="nucleotide sequence ID" value="NZ_JAUJEB010000001.1"/>
</dbReference>
<protein>
    <submittedName>
        <fullName evidence="2">Uncharacterized protein</fullName>
    </submittedName>
</protein>
<dbReference type="Proteomes" id="UP001172083">
    <property type="component" value="Unassembled WGS sequence"/>
</dbReference>
<organism evidence="2 3">
    <name type="scientific">Agaribacillus aureus</name>
    <dbReference type="NCBI Taxonomy" id="3051825"/>
    <lineage>
        <taxon>Bacteria</taxon>
        <taxon>Pseudomonadati</taxon>
        <taxon>Bacteroidota</taxon>
        <taxon>Cytophagia</taxon>
        <taxon>Cytophagales</taxon>
        <taxon>Splendidivirgaceae</taxon>
        <taxon>Agaribacillus</taxon>
    </lineage>
</organism>
<feature type="transmembrane region" description="Helical" evidence="1">
    <location>
        <begin position="32"/>
        <end position="52"/>
    </location>
</feature>
<keyword evidence="3" id="KW-1185">Reference proteome</keyword>
<accession>A0ABT8L4X6</accession>
<proteinExistence type="predicted"/>
<keyword evidence="1" id="KW-1133">Transmembrane helix</keyword>
<comment type="caution">
    <text evidence="2">The sequence shown here is derived from an EMBL/GenBank/DDBJ whole genome shotgun (WGS) entry which is preliminary data.</text>
</comment>